<evidence type="ECO:0000256" key="1">
    <source>
        <dbReference type="SAM" id="MobiDB-lite"/>
    </source>
</evidence>
<sequence length="673" mass="71130">MKRITRLFSIALLSGVILFSGCSDDDDPTPLPEVAIADGSKNTSMTVSRSSTLSATLKVAGKIKDITATSSLGNQITVTNAADLKGKTEGTVTITYVATNTGDDTVKLTVTDEGNQTMTASFVVKVLAAGEIGVTFPTGDALKFTRDVQKDILVDLVVPEKVKTIAVASKLNATVSVSNANELAGKANGKATVSYQSATDGKDELTVTVTDETGQQKVATVMLKVNKPVVSVATGNMAGYNWVNTNDYLLDGYVVVPAGQTLTVQKGTTVRFKESPTTGDNTSALFITRGAKIMAEGTKEMPIVFTAESDDLEGSLDHNNRSLWGGLVLLGKAKVEKKSASEVQIEGIPSDKAWGKYGGDDDMDNSGSLKYVSIKHSGVGFKAGDELQGLTLGGVGSGTTIDYIDIFASADDGIEIFGGKVNIKHVSVAFATDDSFDFDLGWRGNGQFLFALQDGTNGDTYDHAGEWDGASPDDAALYSKPNIYNATFVGVGQTLPTEGRNKAFIMRENYAGLLANSIIVDFPGKGLEVQDLTSGEGNPLSDSYKKMNDGELRIYNNTWSAFADATDLASLVKVTTKNGKDKAQTPDDADGSDLKAHLSDNGNKYASEVVVKGIGRDTSGALDPRPKSNDDDVYKTDLPAGIMPVDYRGAFDASAESWLSGWSTLAKMGYLAQ</sequence>
<feature type="signal peptide" evidence="2">
    <location>
        <begin position="1"/>
        <end position="25"/>
    </location>
</feature>
<organism evidence="3 4">
    <name type="scientific">Fulvitalea axinellae</name>
    <dbReference type="NCBI Taxonomy" id="1182444"/>
    <lineage>
        <taxon>Bacteria</taxon>
        <taxon>Pseudomonadati</taxon>
        <taxon>Bacteroidota</taxon>
        <taxon>Cytophagia</taxon>
        <taxon>Cytophagales</taxon>
        <taxon>Persicobacteraceae</taxon>
        <taxon>Fulvitalea</taxon>
    </lineage>
</organism>
<dbReference type="Proteomes" id="UP001348817">
    <property type="component" value="Chromosome"/>
</dbReference>
<feature type="chain" id="PRO_5044009439" evidence="2">
    <location>
        <begin position="26"/>
        <end position="673"/>
    </location>
</feature>
<dbReference type="EMBL" id="AP025314">
    <property type="protein sequence ID" value="BDD07866.1"/>
    <property type="molecule type" value="Genomic_DNA"/>
</dbReference>
<dbReference type="PROSITE" id="PS51257">
    <property type="entry name" value="PROKAR_LIPOPROTEIN"/>
    <property type="match status" value="1"/>
</dbReference>
<evidence type="ECO:0000313" key="4">
    <source>
        <dbReference type="Proteomes" id="UP001348817"/>
    </source>
</evidence>
<feature type="region of interest" description="Disordered" evidence="1">
    <location>
        <begin position="577"/>
        <end position="599"/>
    </location>
</feature>
<keyword evidence="4" id="KW-1185">Reference proteome</keyword>
<keyword evidence="2" id="KW-0732">Signal</keyword>
<evidence type="ECO:0000256" key="2">
    <source>
        <dbReference type="SAM" id="SignalP"/>
    </source>
</evidence>
<evidence type="ECO:0000313" key="3">
    <source>
        <dbReference type="EMBL" id="BDD07866.1"/>
    </source>
</evidence>
<dbReference type="RefSeq" id="WP_338393164.1">
    <property type="nucleotide sequence ID" value="NZ_AP025314.1"/>
</dbReference>
<protein>
    <submittedName>
        <fullName evidence="3">Uncharacterized protein</fullName>
    </submittedName>
</protein>
<dbReference type="AlphaFoldDB" id="A0AAU9C727"/>
<proteinExistence type="predicted"/>
<gene>
    <name evidence="3" type="ORF">FUAX_02980</name>
</gene>
<reference evidence="3 4" key="1">
    <citation type="submission" date="2021-12" db="EMBL/GenBank/DDBJ databases">
        <title>Genome sequencing of bacteria with rrn-lacking chromosome and rrn-plasmid.</title>
        <authorList>
            <person name="Anda M."/>
            <person name="Iwasaki W."/>
        </authorList>
    </citation>
    <scope>NUCLEOTIDE SEQUENCE [LARGE SCALE GENOMIC DNA]</scope>
    <source>
        <strain evidence="3 4">DSM 100852</strain>
    </source>
</reference>
<dbReference type="PANTHER" id="PTHR41339:SF1">
    <property type="entry name" value="SECRETED PROTEIN"/>
    <property type="match status" value="1"/>
</dbReference>
<accession>A0AAU9C727</accession>
<dbReference type="KEGG" id="fax:FUAX_02980"/>
<dbReference type="PANTHER" id="PTHR41339">
    <property type="entry name" value="LIPL48"/>
    <property type="match status" value="1"/>
</dbReference>
<name>A0AAU9C727_9BACT</name>